<feature type="compositionally biased region" description="Acidic residues" evidence="1">
    <location>
        <begin position="119"/>
        <end position="128"/>
    </location>
</feature>
<keyword evidence="3" id="KW-1185">Reference proteome</keyword>
<evidence type="ECO:0000313" key="3">
    <source>
        <dbReference type="Proteomes" id="UP000186657"/>
    </source>
</evidence>
<sequence>MRAVNRIDQELAALEEAITSLTKEFQTTYSNYLTFLGQCVGQQLIMAAYRICTQGYPESFLNLSVNSRQQLQQSLRKLAQETQQQLPSLLEQWQESRSATTGDFGGDFGNDSGDFGNDSGDDSGDDSEMPSSTEDSPFFNALTEPSPAAELRSKPRNSIEKLEQWLKQLESGINKTIQDVSVETNRLLHKFSIIPDKFPQEILEAAAKVEASAVETAESPNIIKIMMETKGDGETDESRLTRIIAIKLRLSEIEFADPNLTPGRNKIRDLLGKMSQLKREYYKKQRQKAIAQAEAAWRASWFED</sequence>
<evidence type="ECO:0000313" key="2">
    <source>
        <dbReference type="EMBL" id="OLT62392.1"/>
    </source>
</evidence>
<accession>A0A1U7N8W9</accession>
<gene>
    <name evidence="2" type="ORF">BJP37_28590</name>
</gene>
<protein>
    <submittedName>
        <fullName evidence="2">Uncharacterized protein</fullName>
    </submittedName>
</protein>
<comment type="caution">
    <text evidence="2">The sequence shown here is derived from an EMBL/GenBank/DDBJ whole genome shotgun (WGS) entry which is preliminary data.</text>
</comment>
<organism evidence="2 3">
    <name type="scientific">Moorena bouillonii PNG</name>
    <dbReference type="NCBI Taxonomy" id="568701"/>
    <lineage>
        <taxon>Bacteria</taxon>
        <taxon>Bacillati</taxon>
        <taxon>Cyanobacteriota</taxon>
        <taxon>Cyanophyceae</taxon>
        <taxon>Coleofasciculales</taxon>
        <taxon>Coleofasciculaceae</taxon>
        <taxon>Moorena</taxon>
    </lineage>
</organism>
<feature type="compositionally biased region" description="Low complexity" evidence="1">
    <location>
        <begin position="109"/>
        <end position="118"/>
    </location>
</feature>
<evidence type="ECO:0000256" key="1">
    <source>
        <dbReference type="SAM" id="MobiDB-lite"/>
    </source>
</evidence>
<proteinExistence type="predicted"/>
<name>A0A1U7N8W9_9CYAN</name>
<dbReference type="Proteomes" id="UP000186657">
    <property type="component" value="Unassembled WGS sequence"/>
</dbReference>
<dbReference type="EMBL" id="MKZS01000001">
    <property type="protein sequence ID" value="OLT62392.1"/>
    <property type="molecule type" value="Genomic_DNA"/>
</dbReference>
<feature type="region of interest" description="Disordered" evidence="1">
    <location>
        <begin position="94"/>
        <end position="141"/>
    </location>
</feature>
<dbReference type="AlphaFoldDB" id="A0A1U7N8W9"/>
<reference evidence="2 3" key="1">
    <citation type="submission" date="2016-10" db="EMBL/GenBank/DDBJ databases">
        <title>Comparative genomics uncovers the prolific and rare metabolic potential of the cyanobacterial genus Moorea.</title>
        <authorList>
            <person name="Leao T."/>
            <person name="Castelao G."/>
            <person name="Korobeynikov A."/>
            <person name="Monroe E.A."/>
            <person name="Podell S."/>
            <person name="Glukhov E."/>
            <person name="Allen E."/>
            <person name="Gerwick W.H."/>
            <person name="Gerwick L."/>
        </authorList>
    </citation>
    <scope>NUCLEOTIDE SEQUENCE [LARGE SCALE GENOMIC DNA]</scope>
    <source>
        <strain evidence="2 3">PNG5-198</strain>
    </source>
</reference>